<evidence type="ECO:0000256" key="5">
    <source>
        <dbReference type="ARBA" id="ARBA00023040"/>
    </source>
</evidence>
<dbReference type="SMART" id="SM01381">
    <property type="entry name" value="7TM_GPCR_Srsx"/>
    <property type="match status" value="1"/>
</dbReference>
<evidence type="ECO:0000256" key="6">
    <source>
        <dbReference type="ARBA" id="ARBA00023136"/>
    </source>
</evidence>
<feature type="transmembrane region" description="Helical" evidence="9">
    <location>
        <begin position="119"/>
        <end position="138"/>
    </location>
</feature>
<feature type="transmembrane region" description="Helical" evidence="9">
    <location>
        <begin position="82"/>
        <end position="107"/>
    </location>
</feature>
<name>A0A9W2ZJD9_BIOGL</name>
<dbReference type="SUPFAM" id="SSF81321">
    <property type="entry name" value="Family A G protein-coupled receptor-like"/>
    <property type="match status" value="1"/>
</dbReference>
<dbReference type="InterPro" id="IPR000276">
    <property type="entry name" value="GPCR_Rhodpsn"/>
</dbReference>
<evidence type="ECO:0000256" key="2">
    <source>
        <dbReference type="ARBA" id="ARBA00022475"/>
    </source>
</evidence>
<dbReference type="Gene3D" id="1.20.1070.10">
    <property type="entry name" value="Rhodopsin 7-helix transmembrane proteins"/>
    <property type="match status" value="1"/>
</dbReference>
<feature type="transmembrane region" description="Helical" evidence="9">
    <location>
        <begin position="305"/>
        <end position="324"/>
    </location>
</feature>
<evidence type="ECO:0000256" key="8">
    <source>
        <dbReference type="ARBA" id="ARBA00023224"/>
    </source>
</evidence>
<feature type="transmembrane region" description="Helical" evidence="9">
    <location>
        <begin position="210"/>
        <end position="233"/>
    </location>
</feature>
<keyword evidence="5" id="KW-0297">G-protein coupled receptor</keyword>
<dbReference type="InterPro" id="IPR017452">
    <property type="entry name" value="GPCR_Rhodpsn_7TM"/>
</dbReference>
<dbReference type="PANTHER" id="PTHR46925:SF2">
    <property type="entry name" value="G-PROTEIN COUPLED RECEPTOR TKR-1-RELATED"/>
    <property type="match status" value="1"/>
</dbReference>
<dbReference type="PRINTS" id="PR00244">
    <property type="entry name" value="NEUROKININR"/>
</dbReference>
<dbReference type="RefSeq" id="XP_055875042.1">
    <property type="nucleotide sequence ID" value="XM_056019067.1"/>
</dbReference>
<evidence type="ECO:0000256" key="9">
    <source>
        <dbReference type="SAM" id="Phobius"/>
    </source>
</evidence>
<evidence type="ECO:0000256" key="3">
    <source>
        <dbReference type="ARBA" id="ARBA00022692"/>
    </source>
</evidence>
<dbReference type="Proteomes" id="UP001165740">
    <property type="component" value="Chromosome 2"/>
</dbReference>
<evidence type="ECO:0000256" key="4">
    <source>
        <dbReference type="ARBA" id="ARBA00022989"/>
    </source>
</evidence>
<organism evidence="11 12">
    <name type="scientific">Biomphalaria glabrata</name>
    <name type="common">Bloodfluke planorb</name>
    <name type="synonym">Freshwater snail</name>
    <dbReference type="NCBI Taxonomy" id="6526"/>
    <lineage>
        <taxon>Eukaryota</taxon>
        <taxon>Metazoa</taxon>
        <taxon>Spiralia</taxon>
        <taxon>Lophotrochozoa</taxon>
        <taxon>Mollusca</taxon>
        <taxon>Gastropoda</taxon>
        <taxon>Heterobranchia</taxon>
        <taxon>Euthyneura</taxon>
        <taxon>Panpulmonata</taxon>
        <taxon>Hygrophila</taxon>
        <taxon>Lymnaeoidea</taxon>
        <taxon>Planorbidae</taxon>
        <taxon>Biomphalaria</taxon>
    </lineage>
</organism>
<dbReference type="FunFam" id="1.20.1070.10:FF:000291">
    <property type="entry name" value="Predicted protein"/>
    <property type="match status" value="1"/>
</dbReference>
<dbReference type="InterPro" id="IPR001681">
    <property type="entry name" value="Neurokn_rcpt"/>
</dbReference>
<evidence type="ECO:0000313" key="12">
    <source>
        <dbReference type="RefSeq" id="XP_055875042.1"/>
    </source>
</evidence>
<evidence type="ECO:0000313" key="11">
    <source>
        <dbReference type="Proteomes" id="UP001165740"/>
    </source>
</evidence>
<gene>
    <name evidence="12" type="primary">LOC106080163</name>
</gene>
<feature type="transmembrane region" description="Helical" evidence="9">
    <location>
        <begin position="46"/>
        <end position="70"/>
    </location>
</feature>
<comment type="subcellular location">
    <subcellularLocation>
        <location evidence="1">Cell membrane</location>
        <topology evidence="1">Multi-pass membrane protein</topology>
    </subcellularLocation>
</comment>
<accession>A0A9W2ZJD9</accession>
<proteinExistence type="predicted"/>
<evidence type="ECO:0000256" key="1">
    <source>
        <dbReference type="ARBA" id="ARBA00004651"/>
    </source>
</evidence>
<dbReference type="GO" id="GO:0005886">
    <property type="term" value="C:plasma membrane"/>
    <property type="evidence" value="ECO:0007669"/>
    <property type="project" value="UniProtKB-SubCell"/>
</dbReference>
<dbReference type="PANTHER" id="PTHR46925">
    <property type="entry name" value="G-PROTEIN COUPLED RECEPTOR TKR-1-RELATED"/>
    <property type="match status" value="1"/>
</dbReference>
<keyword evidence="8" id="KW-0807">Transducer</keyword>
<feature type="transmembrane region" description="Helical" evidence="9">
    <location>
        <begin position="265"/>
        <end position="285"/>
    </location>
</feature>
<keyword evidence="11" id="KW-1185">Reference proteome</keyword>
<feature type="domain" description="G-protein coupled receptors family 1 profile" evidence="10">
    <location>
        <begin position="61"/>
        <end position="321"/>
    </location>
</feature>
<keyword evidence="6 9" id="KW-0472">Membrane</keyword>
<dbReference type="Pfam" id="PF00001">
    <property type="entry name" value="7tm_1"/>
    <property type="match status" value="1"/>
</dbReference>
<dbReference type="GO" id="GO:0004995">
    <property type="term" value="F:tachykinin receptor activity"/>
    <property type="evidence" value="ECO:0007669"/>
    <property type="project" value="InterPro"/>
</dbReference>
<evidence type="ECO:0000256" key="7">
    <source>
        <dbReference type="ARBA" id="ARBA00023170"/>
    </source>
</evidence>
<keyword evidence="3 9" id="KW-0812">Transmembrane</keyword>
<protein>
    <submittedName>
        <fullName evidence="12">Tachykinin-like peptides receptor 99D isoform X1</fullName>
    </submittedName>
</protein>
<feature type="transmembrane region" description="Helical" evidence="9">
    <location>
        <begin position="158"/>
        <end position="180"/>
    </location>
</feature>
<keyword evidence="4 9" id="KW-1133">Transmembrane helix</keyword>
<dbReference type="GeneID" id="106080163"/>
<evidence type="ECO:0000259" key="10">
    <source>
        <dbReference type="PROSITE" id="PS50262"/>
    </source>
</evidence>
<dbReference type="OrthoDB" id="5981855at2759"/>
<keyword evidence="7" id="KW-0675">Receptor</keyword>
<keyword evidence="2" id="KW-1003">Cell membrane</keyword>
<sequence length="414" mass="48216">MSASGVAMVNDSSSNITGLNFSDFKNASVEDAESYFLPLPWWQQTIYYAFFIFMFIIAAGGNVIVVWIVLAHKSMRTVTNYFLVNLAVADVMISIFNVLFHFTFNMYQNWFFGMEYCKFALFIAQCTISVSVLTFMAIAIDRYIAIIHPLRPRLTGRIVLTIITVIWILSVLLALPNLLYATIYKWPDRTICYLRWPDYTDDSKMSNQDMAYNILLMVLNYFLPMVTLFGTYARIGWELWGSKAIGEVVPMQAERVRRKRKVVKMMVAVVVIFGVCWLPTHIYFILTNVYHQLVMWPYTQQVYLFIYWLAMSNSMYNPIVYCLMNARFRQGFLLFFRWGPCNMCRQSQHLLVSSRGFYCTRMSLGSERDKNGSMINTTVESLDDHISTPSASMYRMHPMSSKTRGNYYSHNRDL</sequence>
<dbReference type="PRINTS" id="PR00237">
    <property type="entry name" value="GPCRRHODOPSN"/>
</dbReference>
<reference evidence="12" key="1">
    <citation type="submission" date="2025-08" db="UniProtKB">
        <authorList>
            <consortium name="RefSeq"/>
        </authorList>
    </citation>
    <scope>IDENTIFICATION</scope>
</reference>
<dbReference type="PROSITE" id="PS50262">
    <property type="entry name" value="G_PROTEIN_RECEP_F1_2"/>
    <property type="match status" value="1"/>
</dbReference>
<dbReference type="AlphaFoldDB" id="A0A9W2ZJD9"/>